<feature type="non-terminal residue" evidence="2">
    <location>
        <position position="1"/>
    </location>
</feature>
<evidence type="ECO:0000313" key="2">
    <source>
        <dbReference type="EMBL" id="PON69684.1"/>
    </source>
</evidence>
<protein>
    <submittedName>
        <fullName evidence="2">Uncharacterized protein</fullName>
    </submittedName>
</protein>
<reference evidence="3" key="1">
    <citation type="submission" date="2016-06" db="EMBL/GenBank/DDBJ databases">
        <title>Parallel loss of symbiosis genes in relatives of nitrogen-fixing non-legume Parasponia.</title>
        <authorList>
            <person name="Van Velzen R."/>
            <person name="Holmer R."/>
            <person name="Bu F."/>
            <person name="Rutten L."/>
            <person name="Van Zeijl A."/>
            <person name="Liu W."/>
            <person name="Santuari L."/>
            <person name="Cao Q."/>
            <person name="Sharma T."/>
            <person name="Shen D."/>
            <person name="Roswanjaya Y."/>
            <person name="Wardhani T."/>
            <person name="Kalhor M.S."/>
            <person name="Jansen J."/>
            <person name="Van den Hoogen J."/>
            <person name="Gungor B."/>
            <person name="Hartog M."/>
            <person name="Hontelez J."/>
            <person name="Verver J."/>
            <person name="Yang W.-C."/>
            <person name="Schijlen E."/>
            <person name="Repin R."/>
            <person name="Schilthuizen M."/>
            <person name="Schranz E."/>
            <person name="Heidstra R."/>
            <person name="Miyata K."/>
            <person name="Fedorova E."/>
            <person name="Kohlen W."/>
            <person name="Bisseling T."/>
            <person name="Smit S."/>
            <person name="Geurts R."/>
        </authorList>
    </citation>
    <scope>NUCLEOTIDE SEQUENCE [LARGE SCALE GENOMIC DNA]</scope>
    <source>
        <strain evidence="3">cv. RG33-2</strain>
    </source>
</reference>
<keyword evidence="3" id="KW-1185">Reference proteome</keyword>
<dbReference type="Proteomes" id="UP000237000">
    <property type="component" value="Unassembled WGS sequence"/>
</dbReference>
<name>A0A2P5D8T1_TREOI</name>
<feature type="region of interest" description="Disordered" evidence="1">
    <location>
        <begin position="35"/>
        <end position="59"/>
    </location>
</feature>
<organism evidence="2 3">
    <name type="scientific">Trema orientale</name>
    <name type="common">Charcoal tree</name>
    <name type="synonym">Celtis orientalis</name>
    <dbReference type="NCBI Taxonomy" id="63057"/>
    <lineage>
        <taxon>Eukaryota</taxon>
        <taxon>Viridiplantae</taxon>
        <taxon>Streptophyta</taxon>
        <taxon>Embryophyta</taxon>
        <taxon>Tracheophyta</taxon>
        <taxon>Spermatophyta</taxon>
        <taxon>Magnoliopsida</taxon>
        <taxon>eudicotyledons</taxon>
        <taxon>Gunneridae</taxon>
        <taxon>Pentapetalae</taxon>
        <taxon>rosids</taxon>
        <taxon>fabids</taxon>
        <taxon>Rosales</taxon>
        <taxon>Cannabaceae</taxon>
        <taxon>Trema</taxon>
    </lineage>
</organism>
<feature type="compositionally biased region" description="Polar residues" evidence="1">
    <location>
        <begin position="50"/>
        <end position="59"/>
    </location>
</feature>
<gene>
    <name evidence="2" type="ORF">TorRG33x02_258750</name>
</gene>
<dbReference type="OrthoDB" id="10420064at2759"/>
<comment type="caution">
    <text evidence="2">The sequence shown here is derived from an EMBL/GenBank/DDBJ whole genome shotgun (WGS) entry which is preliminary data.</text>
</comment>
<evidence type="ECO:0000313" key="3">
    <source>
        <dbReference type="Proteomes" id="UP000237000"/>
    </source>
</evidence>
<dbReference type="InParanoid" id="A0A2P5D8T1"/>
<evidence type="ECO:0000256" key="1">
    <source>
        <dbReference type="SAM" id="MobiDB-lite"/>
    </source>
</evidence>
<accession>A0A2P5D8T1</accession>
<proteinExistence type="predicted"/>
<sequence length="59" mass="6788">RSVREPCLSRTTLSFNDVVRIQKGYFSNFEQVAPISKSHPGRHSPRLLPKTQNPNRNPK</sequence>
<dbReference type="EMBL" id="JXTC01000287">
    <property type="protein sequence ID" value="PON69684.1"/>
    <property type="molecule type" value="Genomic_DNA"/>
</dbReference>
<dbReference type="AlphaFoldDB" id="A0A2P5D8T1"/>